<evidence type="ECO:0000313" key="4">
    <source>
        <dbReference type="Proteomes" id="UP000076532"/>
    </source>
</evidence>
<dbReference type="AlphaFoldDB" id="A0A167WS93"/>
<accession>A0A167WS93</accession>
<protein>
    <submittedName>
        <fullName evidence="3">Uncharacterized protein</fullName>
    </submittedName>
</protein>
<keyword evidence="1" id="KW-0175">Coiled coil</keyword>
<name>A0A167WS93_9AGAM</name>
<feature type="coiled-coil region" evidence="1">
    <location>
        <begin position="98"/>
        <end position="125"/>
    </location>
</feature>
<reference evidence="3 4" key="1">
    <citation type="journal article" date="2016" name="Mol. Biol. Evol.">
        <title>Comparative Genomics of Early-Diverging Mushroom-Forming Fungi Provides Insights into the Origins of Lignocellulose Decay Capabilities.</title>
        <authorList>
            <person name="Nagy L.G."/>
            <person name="Riley R."/>
            <person name="Tritt A."/>
            <person name="Adam C."/>
            <person name="Daum C."/>
            <person name="Floudas D."/>
            <person name="Sun H."/>
            <person name="Yadav J.S."/>
            <person name="Pangilinan J."/>
            <person name="Larsson K.H."/>
            <person name="Matsuura K."/>
            <person name="Barry K."/>
            <person name="Labutti K."/>
            <person name="Kuo R."/>
            <person name="Ohm R.A."/>
            <person name="Bhattacharya S.S."/>
            <person name="Shirouzu T."/>
            <person name="Yoshinaga Y."/>
            <person name="Martin F.M."/>
            <person name="Grigoriev I.V."/>
            <person name="Hibbett D.S."/>
        </authorList>
    </citation>
    <scope>NUCLEOTIDE SEQUENCE [LARGE SCALE GENOMIC DNA]</scope>
    <source>
        <strain evidence="3 4">CBS 109695</strain>
    </source>
</reference>
<evidence type="ECO:0000313" key="3">
    <source>
        <dbReference type="EMBL" id="KZP06420.1"/>
    </source>
</evidence>
<keyword evidence="4" id="KW-1185">Reference proteome</keyword>
<sequence>MPLKNQPLTGPPAIITKNTSPSAQTNSCDLDLSSNDQRPRKRARGISETSQDTDRKLPPAANVLAIFRKENTPPGAAGVADRLDHEVAAEGQAYSDELSYLRARVKQLEETNETLRRDCARYRVYWIAECRLKDLMEAGHYTDAISQPRWTASSPERDYNEDAMEDYCVEGLTSELER</sequence>
<feature type="compositionally biased region" description="Polar residues" evidence="2">
    <location>
        <begin position="16"/>
        <end position="36"/>
    </location>
</feature>
<evidence type="ECO:0000256" key="2">
    <source>
        <dbReference type="SAM" id="MobiDB-lite"/>
    </source>
</evidence>
<organism evidence="3 4">
    <name type="scientific">Athelia psychrophila</name>
    <dbReference type="NCBI Taxonomy" id="1759441"/>
    <lineage>
        <taxon>Eukaryota</taxon>
        <taxon>Fungi</taxon>
        <taxon>Dikarya</taxon>
        <taxon>Basidiomycota</taxon>
        <taxon>Agaricomycotina</taxon>
        <taxon>Agaricomycetes</taxon>
        <taxon>Agaricomycetidae</taxon>
        <taxon>Atheliales</taxon>
        <taxon>Atheliaceae</taxon>
        <taxon>Athelia</taxon>
    </lineage>
</organism>
<dbReference type="EMBL" id="KV417788">
    <property type="protein sequence ID" value="KZP06420.1"/>
    <property type="molecule type" value="Genomic_DNA"/>
</dbReference>
<feature type="region of interest" description="Disordered" evidence="2">
    <location>
        <begin position="1"/>
        <end position="57"/>
    </location>
</feature>
<gene>
    <name evidence="3" type="ORF">FIBSPDRAFT_902808</name>
</gene>
<evidence type="ECO:0000256" key="1">
    <source>
        <dbReference type="SAM" id="Coils"/>
    </source>
</evidence>
<proteinExistence type="predicted"/>
<dbReference type="Proteomes" id="UP000076532">
    <property type="component" value="Unassembled WGS sequence"/>
</dbReference>